<dbReference type="InterPro" id="IPR035906">
    <property type="entry name" value="MetI-like_sf"/>
</dbReference>
<accession>A0A897MWX6</accession>
<dbReference type="GO" id="GO:0055085">
    <property type="term" value="P:transmembrane transport"/>
    <property type="evidence" value="ECO:0007669"/>
    <property type="project" value="InterPro"/>
</dbReference>
<organism evidence="7 8">
    <name type="scientific">Halapricum desulfuricans</name>
    <dbReference type="NCBI Taxonomy" id="2841257"/>
    <lineage>
        <taxon>Archaea</taxon>
        <taxon>Methanobacteriati</taxon>
        <taxon>Methanobacteriota</taxon>
        <taxon>Stenosarchaea group</taxon>
        <taxon>Halobacteria</taxon>
        <taxon>Halobacteriales</taxon>
        <taxon>Haloarculaceae</taxon>
        <taxon>Halapricum</taxon>
    </lineage>
</organism>
<feature type="transmembrane region" description="Helical" evidence="5">
    <location>
        <begin position="274"/>
        <end position="295"/>
    </location>
</feature>
<comment type="similarity">
    <text evidence="5">Belongs to the binding-protein-dependent transport system permease family.</text>
</comment>
<feature type="domain" description="ABC transmembrane type-1" evidence="6">
    <location>
        <begin position="83"/>
        <end position="295"/>
    </location>
</feature>
<feature type="transmembrane region" description="Helical" evidence="5">
    <location>
        <begin position="83"/>
        <end position="107"/>
    </location>
</feature>
<keyword evidence="5" id="KW-0813">Transport</keyword>
<dbReference type="SUPFAM" id="SSF161098">
    <property type="entry name" value="MetI-like"/>
    <property type="match status" value="1"/>
</dbReference>
<dbReference type="PANTHER" id="PTHR43879:SF1">
    <property type="entry name" value="GLUCOSE IMPORT SYSTEM PERMEASE PROTEIN GLCU"/>
    <property type="match status" value="1"/>
</dbReference>
<dbReference type="Pfam" id="PF00528">
    <property type="entry name" value="BPD_transp_1"/>
    <property type="match status" value="1"/>
</dbReference>
<evidence type="ECO:0000256" key="1">
    <source>
        <dbReference type="ARBA" id="ARBA00004141"/>
    </source>
</evidence>
<feature type="transmembrane region" description="Helical" evidence="5">
    <location>
        <begin position="119"/>
        <end position="138"/>
    </location>
</feature>
<evidence type="ECO:0000256" key="4">
    <source>
        <dbReference type="ARBA" id="ARBA00023136"/>
    </source>
</evidence>
<feature type="transmembrane region" description="Helical" evidence="5">
    <location>
        <begin position="241"/>
        <end position="262"/>
    </location>
</feature>
<evidence type="ECO:0000256" key="2">
    <source>
        <dbReference type="ARBA" id="ARBA00022692"/>
    </source>
</evidence>
<dbReference type="Gene3D" id="1.10.3720.10">
    <property type="entry name" value="MetI-like"/>
    <property type="match status" value="1"/>
</dbReference>
<dbReference type="RefSeq" id="WP_229114224.1">
    <property type="nucleotide sequence ID" value="NZ_CP064787.1"/>
</dbReference>
<comment type="subcellular location">
    <subcellularLocation>
        <location evidence="5">Cell membrane</location>
        <topology evidence="5">Multi-pass membrane protein</topology>
    </subcellularLocation>
    <subcellularLocation>
        <location evidence="1">Membrane</location>
        <topology evidence="1">Multi-pass membrane protein</topology>
    </subcellularLocation>
</comment>
<evidence type="ECO:0000313" key="7">
    <source>
        <dbReference type="EMBL" id="QSG04781.1"/>
    </source>
</evidence>
<keyword evidence="4 5" id="KW-0472">Membrane</keyword>
<dbReference type="Proteomes" id="UP000663525">
    <property type="component" value="Chromosome"/>
</dbReference>
<keyword evidence="3 5" id="KW-1133">Transmembrane helix</keyword>
<name>A0A897MWX6_9EURY</name>
<dbReference type="InterPro" id="IPR000515">
    <property type="entry name" value="MetI-like"/>
</dbReference>
<feature type="transmembrane region" description="Helical" evidence="5">
    <location>
        <begin position="24"/>
        <end position="42"/>
    </location>
</feature>
<evidence type="ECO:0000256" key="3">
    <source>
        <dbReference type="ARBA" id="ARBA00022989"/>
    </source>
</evidence>
<keyword evidence="7" id="KW-0762">Sugar transport</keyword>
<dbReference type="AlphaFoldDB" id="A0A897MWX6"/>
<dbReference type="PROSITE" id="PS50928">
    <property type="entry name" value="ABC_TM1"/>
    <property type="match status" value="1"/>
</dbReference>
<keyword evidence="2 5" id="KW-0812">Transmembrane</keyword>
<proteinExistence type="inferred from homology"/>
<dbReference type="CDD" id="cd06261">
    <property type="entry name" value="TM_PBP2"/>
    <property type="match status" value="1"/>
</dbReference>
<evidence type="ECO:0000313" key="8">
    <source>
        <dbReference type="Proteomes" id="UP000663525"/>
    </source>
</evidence>
<dbReference type="GeneID" id="68854077"/>
<dbReference type="PANTHER" id="PTHR43879">
    <property type="entry name" value="ABC TRANSPORTER PERMEASE PROTEIN"/>
    <property type="match status" value="1"/>
</dbReference>
<dbReference type="EMBL" id="CP064787">
    <property type="protein sequence ID" value="QSG04781.1"/>
    <property type="molecule type" value="Genomic_DNA"/>
</dbReference>
<feature type="transmembrane region" description="Helical" evidence="5">
    <location>
        <begin position="173"/>
        <end position="192"/>
    </location>
</feature>
<reference evidence="7" key="1">
    <citation type="submission" date="2020-11" db="EMBL/GenBank/DDBJ databases">
        <title>Carbohydrate-dependent, anaerobic sulfur respiration: A novel catabolism in halophilic archaea.</title>
        <authorList>
            <person name="Sorokin D.Y."/>
            <person name="Messina E."/>
            <person name="Smedile F."/>
            <person name="La Cono V."/>
            <person name="Hallsworth J.E."/>
            <person name="Yakimov M.M."/>
        </authorList>
    </citation>
    <scope>NUCLEOTIDE SEQUENCE</scope>
    <source>
        <strain evidence="7">HSR12-1</strain>
    </source>
</reference>
<evidence type="ECO:0000256" key="5">
    <source>
        <dbReference type="RuleBase" id="RU363032"/>
    </source>
</evidence>
<dbReference type="GO" id="GO:0005886">
    <property type="term" value="C:plasma membrane"/>
    <property type="evidence" value="ECO:0007669"/>
    <property type="project" value="UniProtKB-SubCell"/>
</dbReference>
<feature type="transmembrane region" description="Helical" evidence="5">
    <location>
        <begin position="213"/>
        <end position="235"/>
    </location>
</feature>
<sequence>MSQATTSDRDGIASLLPEFDYRRFGLYAVIMLFIAFFVSPIWTGLVTSLKPAEAATQPLLPPGPETFTLESWTRALDQLSRGFINSFAMAIPATLVNVLLASTAAYGLTLVDWRRQMPVVLLFVFGIFIPYQAILVPLDNFWTNIFPLAKGLAIGNVTIIPANDRWGTLAELAITHVAYGIPICFLLFRSYYKSISEELIEAAKVDGASVTRIYTRIVLPLSTPMIGVVLIYQFTQIWNEFLFSLTLIGSAADQAATITLILSGIGADLSGVNFPLRMAAAFLAALPTIVIYVLFAEQFAEGLSAG</sequence>
<evidence type="ECO:0000259" key="6">
    <source>
        <dbReference type="PROSITE" id="PS50928"/>
    </source>
</evidence>
<protein>
    <submittedName>
        <fullName evidence="7">ABC-type sugar transport system, permease component</fullName>
    </submittedName>
</protein>
<gene>
    <name evidence="7" type="primary">ugpE2</name>
    <name evidence="7" type="ORF">HSR121_0425</name>
</gene>